<evidence type="ECO:0000256" key="15">
    <source>
        <dbReference type="PIRSR" id="PIRSR620405-1"/>
    </source>
</evidence>
<comment type="catalytic activity">
    <reaction evidence="13">
        <text>O-phospho-L-threonyl-[protein] + H2O = L-threonyl-[protein] + phosphate</text>
        <dbReference type="Rhea" id="RHEA:47004"/>
        <dbReference type="Rhea" id="RHEA-COMP:11060"/>
        <dbReference type="Rhea" id="RHEA-COMP:11605"/>
        <dbReference type="ChEBI" id="CHEBI:15377"/>
        <dbReference type="ChEBI" id="CHEBI:30013"/>
        <dbReference type="ChEBI" id="CHEBI:43474"/>
        <dbReference type="ChEBI" id="CHEBI:61977"/>
        <dbReference type="EC" id="3.1.3.16"/>
    </reaction>
</comment>
<evidence type="ECO:0000256" key="10">
    <source>
        <dbReference type="ARBA" id="ARBA00023845"/>
    </source>
</evidence>
<dbReference type="EMBL" id="KL374307">
    <property type="protein sequence ID" value="KFP82680.1"/>
    <property type="molecule type" value="Genomic_DNA"/>
</dbReference>
<evidence type="ECO:0000259" key="16">
    <source>
        <dbReference type="PROSITE" id="PS50054"/>
    </source>
</evidence>
<dbReference type="PANTHER" id="PTHR45682:SF6">
    <property type="entry name" value="DUAL SPECIFICITY PHOSPHATASE 29"/>
    <property type="match status" value="1"/>
</dbReference>
<protein>
    <recommendedName>
        <fullName evidence="10">Dual specificity phosphatase 29</fullName>
        <ecNumber evidence="5">3.1.3.16</ecNumber>
        <ecNumber evidence="4">3.1.3.48</ecNumber>
    </recommendedName>
    <alternativeName>
        <fullName evidence="11">Dual specificity phosphatase DUPD1</fullName>
    </alternativeName>
</protein>
<feature type="domain" description="Tyrosine-protein phosphatase" evidence="16">
    <location>
        <begin position="126"/>
        <end position="274"/>
    </location>
</feature>
<sequence length="282" mass="31944">MGISHVVDAAAGRFHIDTGPKFYKDLSVDYYGVKAEDNPNFDLSIYFYPVARYIRAALNSPRGDGNTTATTDSRDLQAECRQGSGLNTGKKNAYTAIKVDPDEDYCTPGAFELERLFWKGCPKYTHVNEVWPNLYIGDEKTALDRYSLEKAGFTHILNAAHGQRNVDTGPEYYHDMSVEYHGVEADDLPTFELSQFFYSASKFIDNALQDKRNKVLVHCAMGRSRSATLVLAYLMIYKNMTVVDAIEQVSRHRCILPNRGFLKQLRELDIALALQRRNTKNS</sequence>
<dbReference type="SMART" id="SM00195">
    <property type="entry name" value="DSPc"/>
    <property type="match status" value="1"/>
</dbReference>
<evidence type="ECO:0000256" key="14">
    <source>
        <dbReference type="ARBA" id="ARBA00051722"/>
    </source>
</evidence>
<reference evidence="18 19" key="1">
    <citation type="submission" date="2014-04" db="EMBL/GenBank/DDBJ databases">
        <title>Genome evolution of avian class.</title>
        <authorList>
            <person name="Zhang G."/>
            <person name="Li C."/>
        </authorList>
    </citation>
    <scope>NUCLEOTIDE SEQUENCE [LARGE SCALE GENOMIC DNA]</scope>
    <source>
        <strain evidence="18">BGI_N311</strain>
    </source>
</reference>
<accession>A0A091NTC5</accession>
<evidence type="ECO:0000313" key="19">
    <source>
        <dbReference type="Proteomes" id="UP000054244"/>
    </source>
</evidence>
<dbReference type="PROSITE" id="PS00383">
    <property type="entry name" value="TYR_PHOSPHATASE_1"/>
    <property type="match status" value="1"/>
</dbReference>
<keyword evidence="19" id="KW-1185">Reference proteome</keyword>
<organism evidence="18 19">
    <name type="scientific">Apaloderma vittatum</name>
    <name type="common">Bar-tailed trogon</name>
    <dbReference type="NCBI Taxonomy" id="57397"/>
    <lineage>
        <taxon>Eukaryota</taxon>
        <taxon>Metazoa</taxon>
        <taxon>Chordata</taxon>
        <taxon>Craniata</taxon>
        <taxon>Vertebrata</taxon>
        <taxon>Euteleostomi</taxon>
        <taxon>Archelosauria</taxon>
        <taxon>Archosauria</taxon>
        <taxon>Dinosauria</taxon>
        <taxon>Saurischia</taxon>
        <taxon>Theropoda</taxon>
        <taxon>Coelurosauria</taxon>
        <taxon>Aves</taxon>
        <taxon>Neognathae</taxon>
        <taxon>Neoaves</taxon>
        <taxon>Telluraves</taxon>
        <taxon>Coraciimorphae</taxon>
        <taxon>Trogoniformes</taxon>
        <taxon>Trogonidae</taxon>
        <taxon>Apaloderma</taxon>
    </lineage>
</organism>
<dbReference type="PRINTS" id="PR01909">
    <property type="entry name" value="ADSPHPHTASEA"/>
</dbReference>
<dbReference type="PROSITE" id="PS50056">
    <property type="entry name" value="TYR_PHOSPHATASE_2"/>
    <property type="match status" value="1"/>
</dbReference>
<dbReference type="PROSITE" id="PS50054">
    <property type="entry name" value="TYR_PHOSPHATASE_DUAL"/>
    <property type="match status" value="1"/>
</dbReference>
<proteinExistence type="inferred from homology"/>
<dbReference type="GO" id="GO:0005737">
    <property type="term" value="C:cytoplasm"/>
    <property type="evidence" value="ECO:0007669"/>
    <property type="project" value="UniProtKB-SubCell"/>
</dbReference>
<keyword evidence="9" id="KW-0539">Nucleus</keyword>
<evidence type="ECO:0000256" key="11">
    <source>
        <dbReference type="ARBA" id="ARBA00033152"/>
    </source>
</evidence>
<dbReference type="InterPro" id="IPR000387">
    <property type="entry name" value="Tyr_Pase_dom"/>
</dbReference>
<dbReference type="EC" id="3.1.3.48" evidence="4"/>
<feature type="active site" description="Phosphocysteine intermediate" evidence="15">
    <location>
        <position position="219"/>
    </location>
</feature>
<dbReference type="CDD" id="cd14575">
    <property type="entry name" value="DUPD1"/>
    <property type="match status" value="1"/>
</dbReference>
<dbReference type="AlphaFoldDB" id="A0A091NTC5"/>
<comment type="similarity">
    <text evidence="3">Belongs to the protein-tyrosine phosphatase family. Non-receptor class dual specificity subfamily.</text>
</comment>
<dbReference type="InterPro" id="IPR016130">
    <property type="entry name" value="Tyr_Pase_AS"/>
</dbReference>
<feature type="domain" description="Tyrosine specific protein phosphatases" evidence="17">
    <location>
        <begin position="194"/>
        <end position="253"/>
    </location>
</feature>
<evidence type="ECO:0000256" key="2">
    <source>
        <dbReference type="ARBA" id="ARBA00004496"/>
    </source>
</evidence>
<evidence type="ECO:0000256" key="3">
    <source>
        <dbReference type="ARBA" id="ARBA00008601"/>
    </source>
</evidence>
<dbReference type="PRINTS" id="PR01908">
    <property type="entry name" value="ADSPHPHTASE"/>
</dbReference>
<comment type="catalytic activity">
    <reaction evidence="14">
        <text>O-phospho-L-tyrosyl-[protein] + H2O = L-tyrosyl-[protein] + phosphate</text>
        <dbReference type="Rhea" id="RHEA:10684"/>
        <dbReference type="Rhea" id="RHEA-COMP:10136"/>
        <dbReference type="Rhea" id="RHEA-COMP:20101"/>
        <dbReference type="ChEBI" id="CHEBI:15377"/>
        <dbReference type="ChEBI" id="CHEBI:43474"/>
        <dbReference type="ChEBI" id="CHEBI:46858"/>
        <dbReference type="ChEBI" id="CHEBI:61978"/>
        <dbReference type="EC" id="3.1.3.48"/>
    </reaction>
</comment>
<dbReference type="GO" id="GO:0004722">
    <property type="term" value="F:protein serine/threonine phosphatase activity"/>
    <property type="evidence" value="ECO:0007669"/>
    <property type="project" value="UniProtKB-EC"/>
</dbReference>
<evidence type="ECO:0000256" key="12">
    <source>
        <dbReference type="ARBA" id="ARBA00047761"/>
    </source>
</evidence>
<gene>
    <name evidence="18" type="ORF">N311_08260</name>
</gene>
<keyword evidence="6" id="KW-0963">Cytoplasm</keyword>
<feature type="non-terminal residue" evidence="18">
    <location>
        <position position="282"/>
    </location>
</feature>
<evidence type="ECO:0000313" key="18">
    <source>
        <dbReference type="EMBL" id="KFP82680.1"/>
    </source>
</evidence>
<dbReference type="Gene3D" id="3.90.190.10">
    <property type="entry name" value="Protein tyrosine phosphatase superfamily"/>
    <property type="match status" value="2"/>
</dbReference>
<evidence type="ECO:0000256" key="8">
    <source>
        <dbReference type="ARBA" id="ARBA00022912"/>
    </source>
</evidence>
<dbReference type="GO" id="GO:0033549">
    <property type="term" value="F:MAP kinase phosphatase activity"/>
    <property type="evidence" value="ECO:0007669"/>
    <property type="project" value="TreeGrafter"/>
</dbReference>
<dbReference type="GO" id="GO:0043409">
    <property type="term" value="P:negative regulation of MAPK cascade"/>
    <property type="evidence" value="ECO:0007669"/>
    <property type="project" value="TreeGrafter"/>
</dbReference>
<name>A0A091NTC5_APAVI</name>
<comment type="subcellular location">
    <subcellularLocation>
        <location evidence="2">Cytoplasm</location>
    </subcellularLocation>
    <subcellularLocation>
        <location evidence="1">Nucleus</location>
    </subcellularLocation>
</comment>
<dbReference type="InterPro" id="IPR020422">
    <property type="entry name" value="TYR_PHOSPHATASE_DUAL_dom"/>
</dbReference>
<evidence type="ECO:0000256" key="5">
    <source>
        <dbReference type="ARBA" id="ARBA00013081"/>
    </source>
</evidence>
<dbReference type="GO" id="GO:0008138">
    <property type="term" value="F:protein tyrosine/serine/threonine phosphatase activity"/>
    <property type="evidence" value="ECO:0007669"/>
    <property type="project" value="InterPro"/>
</dbReference>
<dbReference type="SUPFAM" id="SSF52799">
    <property type="entry name" value="(Phosphotyrosine protein) phosphatases II"/>
    <property type="match status" value="1"/>
</dbReference>
<dbReference type="FunFam" id="3.90.190.10:FF:000037">
    <property type="entry name" value="dual specificity protein phosphatase 26"/>
    <property type="match status" value="1"/>
</dbReference>
<dbReference type="InterPro" id="IPR020405">
    <property type="entry name" value="Atypical_DUSP_subfamA"/>
</dbReference>
<evidence type="ECO:0000256" key="6">
    <source>
        <dbReference type="ARBA" id="ARBA00022490"/>
    </source>
</evidence>
<dbReference type="Pfam" id="PF00782">
    <property type="entry name" value="DSPc"/>
    <property type="match status" value="1"/>
</dbReference>
<evidence type="ECO:0000256" key="7">
    <source>
        <dbReference type="ARBA" id="ARBA00022801"/>
    </source>
</evidence>
<dbReference type="EC" id="3.1.3.16" evidence="5"/>
<keyword evidence="8" id="KW-0904">Protein phosphatase</keyword>
<evidence type="ECO:0000256" key="13">
    <source>
        <dbReference type="ARBA" id="ARBA00048336"/>
    </source>
</evidence>
<dbReference type="InterPro" id="IPR029021">
    <property type="entry name" value="Prot-tyrosine_phosphatase-like"/>
</dbReference>
<evidence type="ECO:0000259" key="17">
    <source>
        <dbReference type="PROSITE" id="PS50056"/>
    </source>
</evidence>
<dbReference type="InterPro" id="IPR000340">
    <property type="entry name" value="Dual-sp_phosphatase_cat-dom"/>
</dbReference>
<dbReference type="Proteomes" id="UP000054244">
    <property type="component" value="Unassembled WGS sequence"/>
</dbReference>
<dbReference type="PANTHER" id="PTHR45682">
    <property type="entry name" value="AGAP008228-PA"/>
    <property type="match status" value="1"/>
</dbReference>
<evidence type="ECO:0000256" key="9">
    <source>
        <dbReference type="ARBA" id="ARBA00023242"/>
    </source>
</evidence>
<evidence type="ECO:0000256" key="1">
    <source>
        <dbReference type="ARBA" id="ARBA00004123"/>
    </source>
</evidence>
<comment type="catalytic activity">
    <reaction evidence="12">
        <text>O-phospho-L-seryl-[protein] + H2O = L-seryl-[protein] + phosphate</text>
        <dbReference type="Rhea" id="RHEA:20629"/>
        <dbReference type="Rhea" id="RHEA-COMP:9863"/>
        <dbReference type="Rhea" id="RHEA-COMP:11604"/>
        <dbReference type="ChEBI" id="CHEBI:15377"/>
        <dbReference type="ChEBI" id="CHEBI:29999"/>
        <dbReference type="ChEBI" id="CHEBI:43474"/>
        <dbReference type="ChEBI" id="CHEBI:83421"/>
        <dbReference type="EC" id="3.1.3.16"/>
    </reaction>
</comment>
<keyword evidence="7" id="KW-0378">Hydrolase</keyword>
<evidence type="ECO:0000256" key="4">
    <source>
        <dbReference type="ARBA" id="ARBA00013064"/>
    </source>
</evidence>